<dbReference type="PANTHER" id="PTHR12428:SF65">
    <property type="entry name" value="CYTOCHROME C OXIDASE ASSEMBLY PROTEIN COX18, MITOCHONDRIAL"/>
    <property type="match status" value="1"/>
</dbReference>
<evidence type="ECO:0000259" key="11">
    <source>
        <dbReference type="Pfam" id="PF02096"/>
    </source>
</evidence>
<dbReference type="InterPro" id="IPR047196">
    <property type="entry name" value="YidC_ALB_C"/>
</dbReference>
<feature type="transmembrane region" description="Helical" evidence="10">
    <location>
        <begin position="221"/>
        <end position="241"/>
    </location>
</feature>
<dbReference type="GO" id="GO:0051205">
    <property type="term" value="P:protein insertion into membrane"/>
    <property type="evidence" value="ECO:0007669"/>
    <property type="project" value="TreeGrafter"/>
</dbReference>
<evidence type="ECO:0000256" key="6">
    <source>
        <dbReference type="ARBA" id="ARBA00022989"/>
    </source>
</evidence>
<comment type="similarity">
    <text evidence="9">Belongs to the OXA1/ALB3/YidC family.</text>
</comment>
<name>A0A1F7Z4Z9_9BACT</name>
<evidence type="ECO:0000256" key="4">
    <source>
        <dbReference type="ARBA" id="ARBA00022692"/>
    </source>
</evidence>
<dbReference type="GO" id="GO:0005886">
    <property type="term" value="C:plasma membrane"/>
    <property type="evidence" value="ECO:0007669"/>
    <property type="project" value="UniProtKB-SubCell"/>
</dbReference>
<keyword evidence="2" id="KW-0813">Transport</keyword>
<dbReference type="NCBIfam" id="TIGR03592">
    <property type="entry name" value="yidC_oxa1_cterm"/>
    <property type="match status" value="1"/>
</dbReference>
<evidence type="ECO:0000313" key="12">
    <source>
        <dbReference type="EMBL" id="OGM34554.1"/>
    </source>
</evidence>
<dbReference type="EMBL" id="MGGR01000005">
    <property type="protein sequence ID" value="OGM34554.1"/>
    <property type="molecule type" value="Genomic_DNA"/>
</dbReference>
<evidence type="ECO:0000256" key="9">
    <source>
        <dbReference type="RuleBase" id="RU003945"/>
    </source>
</evidence>
<evidence type="ECO:0000256" key="8">
    <source>
        <dbReference type="ARBA" id="ARBA00023186"/>
    </source>
</evidence>
<feature type="transmembrane region" description="Helical" evidence="10">
    <location>
        <begin position="165"/>
        <end position="186"/>
    </location>
</feature>
<keyword evidence="3" id="KW-1003">Cell membrane</keyword>
<organism evidence="12 13">
    <name type="scientific">Candidatus Woesebacteria bacterium RIFCSPHIGHO2_02_FULL_39_13</name>
    <dbReference type="NCBI Taxonomy" id="1802505"/>
    <lineage>
        <taxon>Bacteria</taxon>
        <taxon>Candidatus Woeseibacteriota</taxon>
    </lineage>
</organism>
<comment type="caution">
    <text evidence="12">The sequence shown here is derived from an EMBL/GenBank/DDBJ whole genome shotgun (WGS) entry which is preliminary data.</text>
</comment>
<keyword evidence="8" id="KW-0143">Chaperone</keyword>
<keyword evidence="5" id="KW-0653">Protein transport</keyword>
<keyword evidence="7 10" id="KW-0472">Membrane</keyword>
<gene>
    <name evidence="12" type="ORF">A3D01_03370</name>
</gene>
<evidence type="ECO:0000256" key="5">
    <source>
        <dbReference type="ARBA" id="ARBA00022927"/>
    </source>
</evidence>
<feature type="domain" description="Membrane insertase YidC/Oxa/ALB C-terminal" evidence="11">
    <location>
        <begin position="28"/>
        <end position="250"/>
    </location>
</feature>
<feature type="transmembrane region" description="Helical" evidence="10">
    <location>
        <begin position="96"/>
        <end position="114"/>
    </location>
</feature>
<evidence type="ECO:0000256" key="10">
    <source>
        <dbReference type="SAM" id="Phobius"/>
    </source>
</evidence>
<keyword evidence="4 9" id="KW-0812">Transmembrane</keyword>
<keyword evidence="6 10" id="KW-1133">Transmembrane helix</keyword>
<comment type="subcellular location">
    <subcellularLocation>
        <location evidence="1">Cell membrane</location>
        <topology evidence="1">Multi-pass membrane protein</topology>
    </subcellularLocation>
    <subcellularLocation>
        <location evidence="9">Membrane</location>
        <topology evidence="9">Multi-pass membrane protein</topology>
    </subcellularLocation>
</comment>
<feature type="transmembrane region" description="Helical" evidence="10">
    <location>
        <begin position="27"/>
        <end position="46"/>
    </location>
</feature>
<dbReference type="CDD" id="cd20070">
    <property type="entry name" value="5TM_YidC_Alb3"/>
    <property type="match status" value="1"/>
</dbReference>
<dbReference type="AlphaFoldDB" id="A0A1F7Z4Z9"/>
<dbReference type="Pfam" id="PF02096">
    <property type="entry name" value="60KD_IMP"/>
    <property type="match status" value="1"/>
</dbReference>
<proteinExistence type="inferred from homology"/>
<dbReference type="InterPro" id="IPR028055">
    <property type="entry name" value="YidC/Oxa/ALB_C"/>
</dbReference>
<accession>A0A1F7Z4Z9</accession>
<dbReference type="InterPro" id="IPR001708">
    <property type="entry name" value="YidC/ALB3/OXA1/COX18"/>
</dbReference>
<sequence length="270" mass="30526">MNIFNEILIKPLANGLILFYRLLGNDLGLAIIAFSFFLVFVLGPLTKPYMDSMKKMKELAPELDKLKKKHKGDKIKLAQAQADFYKEKGINPGAGCLPYLLQIVILIAFINVFTKTLSNHNDPSTNFNDLLYTQLRFKEGESINTKFLYLDVTKPDVITLPSTKVVLPGPLLILAALLQFLSVKIMNPQVTLEQKIAEKTKETSDDFQVAIQKSMTYTFPLITLFVGVKFASGLALYWLVFSATQVFRQVRSQGWGEVGSWFKKYKLIKS</sequence>
<evidence type="ECO:0000256" key="3">
    <source>
        <dbReference type="ARBA" id="ARBA00022475"/>
    </source>
</evidence>
<dbReference type="PANTHER" id="PTHR12428">
    <property type="entry name" value="OXA1"/>
    <property type="match status" value="1"/>
</dbReference>
<evidence type="ECO:0000256" key="1">
    <source>
        <dbReference type="ARBA" id="ARBA00004651"/>
    </source>
</evidence>
<evidence type="ECO:0000256" key="2">
    <source>
        <dbReference type="ARBA" id="ARBA00022448"/>
    </source>
</evidence>
<dbReference type="GO" id="GO:0032977">
    <property type="term" value="F:membrane insertase activity"/>
    <property type="evidence" value="ECO:0007669"/>
    <property type="project" value="InterPro"/>
</dbReference>
<reference evidence="12 13" key="1">
    <citation type="journal article" date="2016" name="Nat. Commun.">
        <title>Thousands of microbial genomes shed light on interconnected biogeochemical processes in an aquifer system.</title>
        <authorList>
            <person name="Anantharaman K."/>
            <person name="Brown C.T."/>
            <person name="Hug L.A."/>
            <person name="Sharon I."/>
            <person name="Castelle C.J."/>
            <person name="Probst A.J."/>
            <person name="Thomas B.C."/>
            <person name="Singh A."/>
            <person name="Wilkins M.J."/>
            <person name="Karaoz U."/>
            <person name="Brodie E.L."/>
            <person name="Williams K.H."/>
            <person name="Hubbard S.S."/>
            <person name="Banfield J.F."/>
        </authorList>
    </citation>
    <scope>NUCLEOTIDE SEQUENCE [LARGE SCALE GENOMIC DNA]</scope>
</reference>
<dbReference type="GO" id="GO:0015031">
    <property type="term" value="P:protein transport"/>
    <property type="evidence" value="ECO:0007669"/>
    <property type="project" value="UniProtKB-KW"/>
</dbReference>
<evidence type="ECO:0000256" key="7">
    <source>
        <dbReference type="ARBA" id="ARBA00023136"/>
    </source>
</evidence>
<dbReference type="STRING" id="1802505.A3D01_03370"/>
<protein>
    <recommendedName>
        <fullName evidence="11">Membrane insertase YidC/Oxa/ALB C-terminal domain-containing protein</fullName>
    </recommendedName>
</protein>
<evidence type="ECO:0000313" key="13">
    <source>
        <dbReference type="Proteomes" id="UP000177169"/>
    </source>
</evidence>
<dbReference type="Proteomes" id="UP000177169">
    <property type="component" value="Unassembled WGS sequence"/>
</dbReference>